<organism evidence="1 2">
    <name type="scientific">Ophiobolus disseminans</name>
    <dbReference type="NCBI Taxonomy" id="1469910"/>
    <lineage>
        <taxon>Eukaryota</taxon>
        <taxon>Fungi</taxon>
        <taxon>Dikarya</taxon>
        <taxon>Ascomycota</taxon>
        <taxon>Pezizomycotina</taxon>
        <taxon>Dothideomycetes</taxon>
        <taxon>Pleosporomycetidae</taxon>
        <taxon>Pleosporales</taxon>
        <taxon>Pleosporineae</taxon>
        <taxon>Phaeosphaeriaceae</taxon>
        <taxon>Ophiobolus</taxon>
    </lineage>
</organism>
<evidence type="ECO:0000313" key="2">
    <source>
        <dbReference type="Proteomes" id="UP000799424"/>
    </source>
</evidence>
<dbReference type="AlphaFoldDB" id="A0A6A6ZL54"/>
<dbReference type="InterPro" id="IPR052895">
    <property type="entry name" value="HetReg/Transcr_Mod"/>
</dbReference>
<sequence>MASIYDRCKFTVSWLSLSSREAAAAFLADRSHGKAKALVSNHYFTRVWIVQEILKSQHVIDRYAGMNCQDPRDKVFGFVGLVAEGERPEVDYWKTLREVYIDAIAIMSGKTRFNKDQTTKYLQFAHDMRLEEWQISQLGKVFHA</sequence>
<keyword evidence="2" id="KW-1185">Reference proteome</keyword>
<evidence type="ECO:0000313" key="1">
    <source>
        <dbReference type="EMBL" id="KAF2821841.1"/>
    </source>
</evidence>
<dbReference type="PANTHER" id="PTHR24148">
    <property type="entry name" value="ANKYRIN REPEAT DOMAIN-CONTAINING PROTEIN 39 HOMOLOG-RELATED"/>
    <property type="match status" value="1"/>
</dbReference>
<evidence type="ECO:0008006" key="3">
    <source>
        <dbReference type="Google" id="ProtNLM"/>
    </source>
</evidence>
<protein>
    <recommendedName>
        <fullName evidence="3">Heterokaryon incompatibility domain-containing protein</fullName>
    </recommendedName>
</protein>
<reference evidence="1" key="1">
    <citation type="journal article" date="2020" name="Stud. Mycol.">
        <title>101 Dothideomycetes genomes: a test case for predicting lifestyles and emergence of pathogens.</title>
        <authorList>
            <person name="Haridas S."/>
            <person name="Albert R."/>
            <person name="Binder M."/>
            <person name="Bloem J."/>
            <person name="Labutti K."/>
            <person name="Salamov A."/>
            <person name="Andreopoulos B."/>
            <person name="Baker S."/>
            <person name="Barry K."/>
            <person name="Bills G."/>
            <person name="Bluhm B."/>
            <person name="Cannon C."/>
            <person name="Castanera R."/>
            <person name="Culley D."/>
            <person name="Daum C."/>
            <person name="Ezra D."/>
            <person name="Gonzalez J."/>
            <person name="Henrissat B."/>
            <person name="Kuo A."/>
            <person name="Liang C."/>
            <person name="Lipzen A."/>
            <person name="Lutzoni F."/>
            <person name="Magnuson J."/>
            <person name="Mondo S."/>
            <person name="Nolan M."/>
            <person name="Ohm R."/>
            <person name="Pangilinan J."/>
            <person name="Park H.-J."/>
            <person name="Ramirez L."/>
            <person name="Alfaro M."/>
            <person name="Sun H."/>
            <person name="Tritt A."/>
            <person name="Yoshinaga Y."/>
            <person name="Zwiers L.-H."/>
            <person name="Turgeon B."/>
            <person name="Goodwin S."/>
            <person name="Spatafora J."/>
            <person name="Crous P."/>
            <person name="Grigoriev I."/>
        </authorList>
    </citation>
    <scope>NUCLEOTIDE SEQUENCE</scope>
    <source>
        <strain evidence="1">CBS 113818</strain>
    </source>
</reference>
<dbReference type="Proteomes" id="UP000799424">
    <property type="component" value="Unassembled WGS sequence"/>
</dbReference>
<dbReference type="PANTHER" id="PTHR24148:SF64">
    <property type="entry name" value="HETEROKARYON INCOMPATIBILITY DOMAIN-CONTAINING PROTEIN"/>
    <property type="match status" value="1"/>
</dbReference>
<dbReference type="OrthoDB" id="194358at2759"/>
<name>A0A6A6ZL54_9PLEO</name>
<accession>A0A6A6ZL54</accession>
<dbReference type="EMBL" id="MU006236">
    <property type="protein sequence ID" value="KAF2821841.1"/>
    <property type="molecule type" value="Genomic_DNA"/>
</dbReference>
<proteinExistence type="predicted"/>
<gene>
    <name evidence="1" type="ORF">CC86DRAFT_101261</name>
</gene>